<dbReference type="EMBL" id="GBXM01072314">
    <property type="protein sequence ID" value="JAH36263.1"/>
    <property type="molecule type" value="Transcribed_RNA"/>
</dbReference>
<accession>A0A0E9S6X4</accession>
<reference evidence="1" key="1">
    <citation type="submission" date="2014-11" db="EMBL/GenBank/DDBJ databases">
        <authorList>
            <person name="Amaro Gonzalez C."/>
        </authorList>
    </citation>
    <scope>NUCLEOTIDE SEQUENCE</scope>
</reference>
<reference evidence="1" key="2">
    <citation type="journal article" date="2015" name="Fish Shellfish Immunol.">
        <title>Early steps in the European eel (Anguilla anguilla)-Vibrio vulnificus interaction in the gills: Role of the RtxA13 toxin.</title>
        <authorList>
            <person name="Callol A."/>
            <person name="Pajuelo D."/>
            <person name="Ebbesson L."/>
            <person name="Teles M."/>
            <person name="MacKenzie S."/>
            <person name="Amaro C."/>
        </authorList>
    </citation>
    <scope>NUCLEOTIDE SEQUENCE</scope>
</reference>
<dbReference type="AlphaFoldDB" id="A0A0E9S6X4"/>
<name>A0A0E9S6X4_ANGAN</name>
<protein>
    <submittedName>
        <fullName evidence="1">Uncharacterized protein</fullName>
    </submittedName>
</protein>
<proteinExistence type="predicted"/>
<sequence length="46" mass="5057">MILYLEEKVISVNLAGVLNKVATECIKRTADPKGRPVLQKSIDSTN</sequence>
<evidence type="ECO:0000313" key="1">
    <source>
        <dbReference type="EMBL" id="JAH36263.1"/>
    </source>
</evidence>
<organism evidence="1">
    <name type="scientific">Anguilla anguilla</name>
    <name type="common">European freshwater eel</name>
    <name type="synonym">Muraena anguilla</name>
    <dbReference type="NCBI Taxonomy" id="7936"/>
    <lineage>
        <taxon>Eukaryota</taxon>
        <taxon>Metazoa</taxon>
        <taxon>Chordata</taxon>
        <taxon>Craniata</taxon>
        <taxon>Vertebrata</taxon>
        <taxon>Euteleostomi</taxon>
        <taxon>Actinopterygii</taxon>
        <taxon>Neopterygii</taxon>
        <taxon>Teleostei</taxon>
        <taxon>Anguilliformes</taxon>
        <taxon>Anguillidae</taxon>
        <taxon>Anguilla</taxon>
    </lineage>
</organism>